<evidence type="ECO:0000256" key="1">
    <source>
        <dbReference type="ARBA" id="ARBA00001966"/>
    </source>
</evidence>
<keyword evidence="3" id="KW-0408">Iron</keyword>
<dbReference type="InterPro" id="IPR008275">
    <property type="entry name" value="CoA_E_activase_dom"/>
</dbReference>
<dbReference type="Proteomes" id="UP000177187">
    <property type="component" value="Unassembled WGS sequence"/>
</dbReference>
<organism evidence="6 7">
    <name type="scientific">Candidatus Coatesbacteria bacterium RBG_13_66_14</name>
    <dbReference type="NCBI Taxonomy" id="1817816"/>
    <lineage>
        <taxon>Bacteria</taxon>
        <taxon>Candidatus Coatesiibacteriota</taxon>
    </lineage>
</organism>
<evidence type="ECO:0000256" key="3">
    <source>
        <dbReference type="ARBA" id="ARBA00023004"/>
    </source>
</evidence>
<dbReference type="GO" id="GO:0051536">
    <property type="term" value="F:iron-sulfur cluster binding"/>
    <property type="evidence" value="ECO:0007669"/>
    <property type="project" value="UniProtKB-KW"/>
</dbReference>
<dbReference type="EMBL" id="MFAF01000102">
    <property type="protein sequence ID" value="OGD74452.1"/>
    <property type="molecule type" value="Genomic_DNA"/>
</dbReference>
<comment type="caution">
    <text evidence="6">The sequence shown here is derived from an EMBL/GenBank/DDBJ whole genome shotgun (WGS) entry which is preliminary data.</text>
</comment>
<dbReference type="AlphaFoldDB" id="A0A1F5F497"/>
<feature type="non-terminal residue" evidence="6">
    <location>
        <position position="245"/>
    </location>
</feature>
<dbReference type="PANTHER" id="PTHR32329">
    <property type="entry name" value="BIFUNCTIONAL PROTEIN [INCLUDES 2-HYDROXYACYL-COA DEHYDRATASE (N-TER) AND ITS ACTIVATOR DOMAIN (C_TERM)-RELATED"/>
    <property type="match status" value="1"/>
</dbReference>
<evidence type="ECO:0000256" key="4">
    <source>
        <dbReference type="ARBA" id="ARBA00023014"/>
    </source>
</evidence>
<feature type="domain" description="ATPase BadF/BadG/BcrA/BcrD type" evidence="5">
    <location>
        <begin position="14"/>
        <end position="236"/>
    </location>
</feature>
<dbReference type="Gene3D" id="3.30.420.40">
    <property type="match status" value="2"/>
</dbReference>
<dbReference type="NCBIfam" id="TIGR00241">
    <property type="entry name" value="CoA_E_activ"/>
    <property type="match status" value="1"/>
</dbReference>
<evidence type="ECO:0000313" key="6">
    <source>
        <dbReference type="EMBL" id="OGD74452.1"/>
    </source>
</evidence>
<dbReference type="GO" id="GO:0046872">
    <property type="term" value="F:metal ion binding"/>
    <property type="evidence" value="ECO:0007669"/>
    <property type="project" value="UniProtKB-KW"/>
</dbReference>
<dbReference type="InterPro" id="IPR002731">
    <property type="entry name" value="ATPase_BadF"/>
</dbReference>
<evidence type="ECO:0000313" key="7">
    <source>
        <dbReference type="Proteomes" id="UP000177187"/>
    </source>
</evidence>
<dbReference type="InterPro" id="IPR043129">
    <property type="entry name" value="ATPase_NBD"/>
</dbReference>
<accession>A0A1F5F497</accession>
<evidence type="ECO:0000256" key="2">
    <source>
        <dbReference type="ARBA" id="ARBA00022723"/>
    </source>
</evidence>
<dbReference type="PANTHER" id="PTHR32329:SF2">
    <property type="entry name" value="BIFUNCTIONAL PROTEIN [INCLUDES 2-HYDROXYACYL-COA DEHYDRATASE (N-TER) AND ITS ACTIVATOR DOMAIN (C_TERM)"/>
    <property type="match status" value="1"/>
</dbReference>
<protein>
    <recommendedName>
        <fullName evidence="5">ATPase BadF/BadG/BcrA/BcrD type domain-containing protein</fullName>
    </recommendedName>
</protein>
<keyword evidence="4" id="KW-0411">Iron-sulfur</keyword>
<sequence>MPGGNTQATAAIHLGVDVGSTTTKAVALADGKVVGRSLRPTGEDFASAARDVITDTAGGKPGFIVGTGYGRRLVPGADRTLTEITCLALGARALDRDAAACLDIGGQDAKFLWLTPDGHPAGFALNDRCAAGTGRFLELAAARIGLRLEDWETVGLDEAGGLALSATCGVFAESELVGHLAAGINPRSLAAAAALSIAARMSPLAAQAGRPGMPEAGGLALAGGVSNNALVVAALRGVFSALGLP</sequence>
<dbReference type="Pfam" id="PF01869">
    <property type="entry name" value="BcrAD_BadFG"/>
    <property type="match status" value="1"/>
</dbReference>
<keyword evidence="2" id="KW-0479">Metal-binding</keyword>
<dbReference type="SUPFAM" id="SSF53067">
    <property type="entry name" value="Actin-like ATPase domain"/>
    <property type="match status" value="1"/>
</dbReference>
<proteinExistence type="predicted"/>
<name>A0A1F5F497_9BACT</name>
<gene>
    <name evidence="6" type="ORF">A2Y64_01660</name>
</gene>
<dbReference type="InterPro" id="IPR051805">
    <property type="entry name" value="Dehydratase_Activator_Redct"/>
</dbReference>
<reference evidence="6 7" key="1">
    <citation type="journal article" date="2016" name="Nat. Commun.">
        <title>Thousands of microbial genomes shed light on interconnected biogeochemical processes in an aquifer system.</title>
        <authorList>
            <person name="Anantharaman K."/>
            <person name="Brown C.T."/>
            <person name="Hug L.A."/>
            <person name="Sharon I."/>
            <person name="Castelle C.J."/>
            <person name="Probst A.J."/>
            <person name="Thomas B.C."/>
            <person name="Singh A."/>
            <person name="Wilkins M.J."/>
            <person name="Karaoz U."/>
            <person name="Brodie E.L."/>
            <person name="Williams K.H."/>
            <person name="Hubbard S.S."/>
            <person name="Banfield J.F."/>
        </authorList>
    </citation>
    <scope>NUCLEOTIDE SEQUENCE [LARGE SCALE GENOMIC DNA]</scope>
</reference>
<evidence type="ECO:0000259" key="5">
    <source>
        <dbReference type="Pfam" id="PF01869"/>
    </source>
</evidence>
<dbReference type="STRING" id="1817816.A2Y64_01660"/>
<comment type="cofactor">
    <cofactor evidence="1">
        <name>[4Fe-4S] cluster</name>
        <dbReference type="ChEBI" id="CHEBI:49883"/>
    </cofactor>
</comment>